<dbReference type="Proteomes" id="UP000238426">
    <property type="component" value="Unassembled WGS sequence"/>
</dbReference>
<feature type="transmembrane region" description="Helical" evidence="1">
    <location>
        <begin position="12"/>
        <end position="32"/>
    </location>
</feature>
<dbReference type="EMBL" id="PXOQ01000015">
    <property type="protein sequence ID" value="PSG86467.1"/>
    <property type="molecule type" value="Genomic_DNA"/>
</dbReference>
<proteinExistence type="predicted"/>
<dbReference type="OrthoDB" id="660361at2"/>
<keyword evidence="1" id="KW-0812">Transmembrane</keyword>
<comment type="caution">
    <text evidence="2">The sequence shown here is derived from an EMBL/GenBank/DDBJ whole genome shotgun (WGS) entry which is preliminary data.</text>
</comment>
<name>A0A2T1N5B7_9FLAO</name>
<dbReference type="RefSeq" id="WP_106464207.1">
    <property type="nucleotide sequence ID" value="NZ_PXOQ01000015.1"/>
</dbReference>
<evidence type="ECO:0000313" key="2">
    <source>
        <dbReference type="EMBL" id="PSG86467.1"/>
    </source>
</evidence>
<keyword evidence="1" id="KW-1133">Transmembrane helix</keyword>
<gene>
    <name evidence="2" type="ORF">C7H52_12340</name>
</gene>
<evidence type="ECO:0000313" key="3">
    <source>
        <dbReference type="Proteomes" id="UP000238426"/>
    </source>
</evidence>
<sequence length="177" mass="19383">MEQSTKSKAINLGLILGSILAGITLVSYAAYLELLTKWWLGVFLFIVIIVFGTISVTKAKQLNEGFIEFKDAFSAYFITIAIGIIISTATSILIFNVLDQEAALQLKEMTIEATVKMMKGFGAPAESISQTVDAMEEQKNQYSVGPQLQSTAIFLVIQSIIGLIIALIMKKPKENQI</sequence>
<dbReference type="InterPro" id="IPR025250">
    <property type="entry name" value="DUF4199"/>
</dbReference>
<dbReference type="Pfam" id="PF13858">
    <property type="entry name" value="DUF4199"/>
    <property type="match status" value="1"/>
</dbReference>
<feature type="transmembrane region" description="Helical" evidence="1">
    <location>
        <begin position="38"/>
        <end position="56"/>
    </location>
</feature>
<feature type="transmembrane region" description="Helical" evidence="1">
    <location>
        <begin position="76"/>
        <end position="98"/>
    </location>
</feature>
<dbReference type="AlphaFoldDB" id="A0A2T1N5B7"/>
<organism evidence="2 3">
    <name type="scientific">Aurantibacter aestuarii</name>
    <dbReference type="NCBI Taxonomy" id="1266046"/>
    <lineage>
        <taxon>Bacteria</taxon>
        <taxon>Pseudomonadati</taxon>
        <taxon>Bacteroidota</taxon>
        <taxon>Flavobacteriia</taxon>
        <taxon>Flavobacteriales</taxon>
        <taxon>Flavobacteriaceae</taxon>
        <taxon>Aurantibacter</taxon>
    </lineage>
</organism>
<evidence type="ECO:0000256" key="1">
    <source>
        <dbReference type="SAM" id="Phobius"/>
    </source>
</evidence>
<accession>A0A2T1N5B7</accession>
<keyword evidence="1" id="KW-0472">Membrane</keyword>
<keyword evidence="3" id="KW-1185">Reference proteome</keyword>
<reference evidence="2 3" key="1">
    <citation type="submission" date="2018-03" db="EMBL/GenBank/DDBJ databases">
        <title>Mesoflavibacter sp. HG37 and Mesoflavibacter sp. HG96 sp.nov., two marine bacteria isolated from seawater of Western Pacific Ocean.</title>
        <authorList>
            <person name="Cheng H."/>
            <person name="Wu Y.-H."/>
            <person name="Guo L.-L."/>
            <person name="Xu X.-W."/>
        </authorList>
    </citation>
    <scope>NUCLEOTIDE SEQUENCE [LARGE SCALE GENOMIC DNA]</scope>
    <source>
        <strain evidence="2 3">KCTC 32269</strain>
    </source>
</reference>
<protein>
    <submittedName>
        <fullName evidence="2">DUF4199 domain-containing protein</fullName>
    </submittedName>
</protein>
<feature type="transmembrane region" description="Helical" evidence="1">
    <location>
        <begin position="148"/>
        <end position="169"/>
    </location>
</feature>